<keyword evidence="2" id="KW-1185">Reference proteome</keyword>
<gene>
    <name evidence="1" type="ORF">CRV2_00020374</name>
</gene>
<evidence type="ECO:0000313" key="1">
    <source>
        <dbReference type="EMBL" id="CAG9954034.1"/>
    </source>
</evidence>
<comment type="caution">
    <text evidence="1">The sequence shown here is derived from an EMBL/GenBank/DDBJ whole genome shotgun (WGS) entry which is preliminary data.</text>
</comment>
<sequence length="247" mass="26537">MAFWGLRGSAASVLLRRVVVAIIIIIVYTADTDDRVSKIVQALVFGDDGSGSVHLVLTPANVGVGPGVNVGSQVLRGCYLIVGTDLTGSIRSVIVVVSVSGRFVVDLVLEAHSPQYLNIVAHDWDVAETVADIDILASVFNSATLFIVLRAVSIIYLLSFQLQTTETDGCNKSKDNKRDNTDNDADNRTLGQSALLVIIVIAIVVAIVVVSGNQRVSLVFHYARDSCGKGGWQRQDIDTNPPRKIHI</sequence>
<proteinExistence type="predicted"/>
<evidence type="ECO:0000313" key="2">
    <source>
        <dbReference type="Proteomes" id="UP000836387"/>
    </source>
</evidence>
<name>A0ACA9UNW8_BIOOC</name>
<accession>A0ACA9UNW8</accession>
<dbReference type="Proteomes" id="UP000836387">
    <property type="component" value="Unassembled WGS sequence"/>
</dbReference>
<reference evidence="1" key="2">
    <citation type="submission" date="2021-10" db="EMBL/GenBank/DDBJ databases">
        <authorList>
            <person name="Piombo E."/>
        </authorList>
    </citation>
    <scope>NUCLEOTIDE SEQUENCE</scope>
</reference>
<organism evidence="1 2">
    <name type="scientific">Clonostachys rosea f. rosea IK726</name>
    <dbReference type="NCBI Taxonomy" id="1349383"/>
    <lineage>
        <taxon>Eukaryota</taxon>
        <taxon>Fungi</taxon>
        <taxon>Dikarya</taxon>
        <taxon>Ascomycota</taxon>
        <taxon>Pezizomycotina</taxon>
        <taxon>Sordariomycetes</taxon>
        <taxon>Hypocreomycetidae</taxon>
        <taxon>Hypocreales</taxon>
        <taxon>Bionectriaceae</taxon>
        <taxon>Clonostachys</taxon>
    </lineage>
</organism>
<protein>
    <submittedName>
        <fullName evidence="1">Uncharacterized protein</fullName>
    </submittedName>
</protein>
<reference evidence="1" key="1">
    <citation type="submission" date="2020-04" db="EMBL/GenBank/DDBJ databases">
        <authorList>
            <person name="Broberg M."/>
        </authorList>
    </citation>
    <scope>NUCLEOTIDE SEQUENCE</scope>
</reference>
<dbReference type="EMBL" id="CADEHS020000563">
    <property type="protein sequence ID" value="CAG9954034.1"/>
    <property type="molecule type" value="Genomic_DNA"/>
</dbReference>